<evidence type="ECO:0000313" key="2">
    <source>
        <dbReference type="Proteomes" id="UP001628193"/>
    </source>
</evidence>
<protein>
    <submittedName>
        <fullName evidence="1">Uncharacterized protein</fullName>
    </submittedName>
</protein>
<proteinExistence type="predicted"/>
<comment type="caution">
    <text evidence="1">The sequence shown here is derived from an EMBL/GenBank/DDBJ whole genome shotgun (WGS) entry which is preliminary data.</text>
</comment>
<dbReference type="EMBL" id="BAAFGK010000004">
    <property type="protein sequence ID" value="GAB0057906.1"/>
    <property type="molecule type" value="Genomic_DNA"/>
</dbReference>
<keyword evidence="2" id="KW-1185">Reference proteome</keyword>
<dbReference type="Proteomes" id="UP001628193">
    <property type="component" value="Unassembled WGS sequence"/>
</dbReference>
<name>A0ABQ0CAK0_9PROT</name>
<reference evidence="1 2" key="2">
    <citation type="submission" date="2024-09" db="EMBL/GenBank/DDBJ databases">
        <title>Draft genome sequence of Candidatus Magnetaquicoccaceae bacterium FCR-1.</title>
        <authorList>
            <person name="Shimoshige H."/>
            <person name="Shimamura S."/>
            <person name="Taoka A."/>
            <person name="Kobayashi H."/>
            <person name="Maekawa T."/>
        </authorList>
    </citation>
    <scope>NUCLEOTIDE SEQUENCE [LARGE SCALE GENOMIC DNA]</scope>
    <source>
        <strain evidence="1 2">FCR-1</strain>
    </source>
</reference>
<evidence type="ECO:0000313" key="1">
    <source>
        <dbReference type="EMBL" id="GAB0057906.1"/>
    </source>
</evidence>
<gene>
    <name evidence="1" type="ORF">SIID45300_02240</name>
</gene>
<sequence length="374" mass="41480">MATVRGGLLGWILVGIVSASILPRPLWADGLEKLATDIMRSVREMTPGLPLEIHVPDVLDAAYDIPCAPLSGYLQDGLKAALSTTGRTGVRLVSAETQATLRLTWRKENDARILLTAVLTDLRHTGAPKISHQQSMRTSEIPAEARICLFDTEKVDRMIRTAGRLLLRTAPTLTPLTDRAMVDRNPIEVEPGTPLWVLARIREPQSQESQSSWWVVRLPPRDIPEVGGREVYGFVHGPLGAPRRVVLHMEGDAALAQVAGQQVTRELLTPLDLIVVRDGSGLKDALHLFIQVDPPRESGQETEYLSVAVRVQLRAEDRVVSQVALWEAEAERKRLPASKRQMAEAVRMAAEDAGRESARQLRRALEERFWILAD</sequence>
<accession>A0ABQ0CAK0</accession>
<dbReference type="RefSeq" id="WP_420905592.1">
    <property type="nucleotide sequence ID" value="NZ_BAAFGK010000004.1"/>
</dbReference>
<organism evidence="1 2">
    <name type="scientific">Candidatus Magnetaquiglobus chichijimensis</name>
    <dbReference type="NCBI Taxonomy" id="3141448"/>
    <lineage>
        <taxon>Bacteria</taxon>
        <taxon>Pseudomonadati</taxon>
        <taxon>Pseudomonadota</taxon>
        <taxon>Magnetococcia</taxon>
        <taxon>Magnetococcales</taxon>
        <taxon>Candidatus Magnetaquicoccaceae</taxon>
        <taxon>Candidatus Magnetaquiglobus</taxon>
    </lineage>
</organism>
<reference evidence="1 2" key="1">
    <citation type="submission" date="2024-05" db="EMBL/GenBank/DDBJ databases">
        <authorList>
            <consortium name="Candidatus Magnetaquicoccaceae bacterium FCR-1 genome sequencing consortium"/>
            <person name="Shimoshige H."/>
            <person name="Shimamura S."/>
            <person name="Taoka A."/>
            <person name="Kobayashi H."/>
            <person name="Maekawa T."/>
        </authorList>
    </citation>
    <scope>NUCLEOTIDE SEQUENCE [LARGE SCALE GENOMIC DNA]</scope>
    <source>
        <strain evidence="1 2">FCR-1</strain>
    </source>
</reference>